<protein>
    <submittedName>
        <fullName evidence="2">Pyrethroid hydrolase</fullName>
        <ecNumber evidence="2">3.1.1.88</ecNumber>
    </submittedName>
</protein>
<proteinExistence type="predicted"/>
<evidence type="ECO:0000259" key="1">
    <source>
        <dbReference type="Pfam" id="PF12697"/>
    </source>
</evidence>
<dbReference type="Pfam" id="PF12697">
    <property type="entry name" value="Abhydrolase_6"/>
    <property type="match status" value="1"/>
</dbReference>
<dbReference type="InterPro" id="IPR052897">
    <property type="entry name" value="Sec-Metab_Biosynth_Hydrolase"/>
</dbReference>
<keyword evidence="3" id="KW-1185">Reference proteome</keyword>
<accession>A0A508TET1</accession>
<evidence type="ECO:0000313" key="3">
    <source>
        <dbReference type="Proteomes" id="UP000328092"/>
    </source>
</evidence>
<dbReference type="Proteomes" id="UP000328092">
    <property type="component" value="Unassembled WGS sequence"/>
</dbReference>
<evidence type="ECO:0000313" key="2">
    <source>
        <dbReference type="EMBL" id="VIO71548.1"/>
    </source>
</evidence>
<dbReference type="InterPro" id="IPR000073">
    <property type="entry name" value="AB_hydrolase_1"/>
</dbReference>
<dbReference type="RefSeq" id="WP_172628098.1">
    <property type="nucleotide sequence ID" value="NZ_CAADFC020000013.1"/>
</dbReference>
<dbReference type="PANTHER" id="PTHR37017">
    <property type="entry name" value="AB HYDROLASE-1 DOMAIN-CONTAINING PROTEIN-RELATED"/>
    <property type="match status" value="1"/>
</dbReference>
<dbReference type="PANTHER" id="PTHR37017:SF11">
    <property type="entry name" value="ESTERASE_LIPASE_THIOESTERASE DOMAIN-CONTAINING PROTEIN"/>
    <property type="match status" value="1"/>
</dbReference>
<feature type="domain" description="AB hydrolase-1" evidence="1">
    <location>
        <begin position="26"/>
        <end position="251"/>
    </location>
</feature>
<dbReference type="AlphaFoldDB" id="A0A508TET1"/>
<reference evidence="2" key="1">
    <citation type="submission" date="2019-02" db="EMBL/GenBank/DDBJ databases">
        <authorList>
            <person name="Pothier F.J."/>
        </authorList>
    </citation>
    <scope>NUCLEOTIDE SEQUENCE</scope>
    <source>
        <strain evidence="2">CI-1B</strain>
    </source>
</reference>
<dbReference type="SUPFAM" id="SSF53474">
    <property type="entry name" value="alpha/beta-Hydrolases"/>
    <property type="match status" value="1"/>
</dbReference>
<gene>
    <name evidence="2" type="primary">pytH_3</name>
    <name evidence="2" type="ORF">CI1B_37320</name>
</gene>
<dbReference type="EC" id="3.1.1.88" evidence="2"/>
<dbReference type="InterPro" id="IPR029058">
    <property type="entry name" value="AB_hydrolase_fold"/>
</dbReference>
<keyword evidence="2" id="KW-0378">Hydrolase</keyword>
<organism evidence="2 3">
    <name type="scientific">Bradyrhizobium ivorense</name>
    <dbReference type="NCBI Taxonomy" id="2511166"/>
    <lineage>
        <taxon>Bacteria</taxon>
        <taxon>Pseudomonadati</taxon>
        <taxon>Pseudomonadota</taxon>
        <taxon>Alphaproteobacteria</taxon>
        <taxon>Hyphomicrobiales</taxon>
        <taxon>Nitrobacteraceae</taxon>
        <taxon>Bradyrhizobium</taxon>
    </lineage>
</organism>
<dbReference type="GO" id="GO:0102209">
    <property type="term" value="F:trans-permethrin hydrolase activity"/>
    <property type="evidence" value="ECO:0007669"/>
    <property type="project" value="UniProtKB-EC"/>
</dbReference>
<comment type="caution">
    <text evidence="2">The sequence shown here is derived from an EMBL/GenBank/DDBJ whole genome shotgun (WGS) entry which is preliminary data.</text>
</comment>
<name>A0A508TET1_9BRAD</name>
<dbReference type="Gene3D" id="3.40.50.1820">
    <property type="entry name" value="alpha/beta hydrolase"/>
    <property type="match status" value="1"/>
</dbReference>
<sequence>MQGIAAVTAATLLAPAVARPQPHRTFVLVHGAWHGGWCWADLARELRERGHRVTTPTLTGLGERAHLLSPAVDLETHISDVVSHIDAEELTEIVLVGHSYGGFPIRGAAAQRAEKIAQIVYLDAFVPLDGEMVASYVPSDRLAMFRDLLAKDPAGTIPPPRANAFGLTTPDQAAWVERRLVPHPVRTYLQPIRFESTKSARNAQHYIACMSPKLDVFDSTRQRIVHDKGFSYLELDTGHDIMVSAPALLARTLLSRVG</sequence>
<dbReference type="EMBL" id="CAADFC020000013">
    <property type="protein sequence ID" value="VIO71548.1"/>
    <property type="molecule type" value="Genomic_DNA"/>
</dbReference>